<gene>
    <name evidence="1" type="ORF">SAMN05446037_1006138</name>
</gene>
<accession>A0A239CTV5</accession>
<protein>
    <submittedName>
        <fullName evidence="1">Uncharacterized protein</fullName>
    </submittedName>
</protein>
<dbReference type="EMBL" id="FZOJ01000006">
    <property type="protein sequence ID" value="SNS23282.1"/>
    <property type="molecule type" value="Genomic_DNA"/>
</dbReference>
<keyword evidence="2" id="KW-1185">Reference proteome</keyword>
<dbReference type="AlphaFoldDB" id="A0A239CTV5"/>
<sequence length="96" mass="11257">MNKLERLKHDIMSVHTFEQLKELLVDLIEVVDGENTTYEYCSCCEREVEIPADTPSRCPNCDQPILPCSTCWDDIDGITRCDWSKEKRCWRFPKEG</sequence>
<name>A0A239CTV5_9FIRM</name>
<reference evidence="1 2" key="1">
    <citation type="submission" date="2017-06" db="EMBL/GenBank/DDBJ databases">
        <authorList>
            <person name="Kim H.J."/>
            <person name="Triplett B.A."/>
        </authorList>
    </citation>
    <scope>NUCLEOTIDE SEQUENCE [LARGE SCALE GENOMIC DNA]</scope>
    <source>
        <strain evidence="1 2">SCA</strain>
    </source>
</reference>
<dbReference type="Proteomes" id="UP000198304">
    <property type="component" value="Unassembled WGS sequence"/>
</dbReference>
<evidence type="ECO:0000313" key="2">
    <source>
        <dbReference type="Proteomes" id="UP000198304"/>
    </source>
</evidence>
<evidence type="ECO:0000313" key="1">
    <source>
        <dbReference type="EMBL" id="SNS23282.1"/>
    </source>
</evidence>
<proteinExistence type="predicted"/>
<organism evidence="1 2">
    <name type="scientific">Anaerovirgula multivorans</name>
    <dbReference type="NCBI Taxonomy" id="312168"/>
    <lineage>
        <taxon>Bacteria</taxon>
        <taxon>Bacillati</taxon>
        <taxon>Bacillota</taxon>
        <taxon>Clostridia</taxon>
        <taxon>Peptostreptococcales</taxon>
        <taxon>Natronincolaceae</taxon>
        <taxon>Anaerovirgula</taxon>
    </lineage>
</organism>
<dbReference type="RefSeq" id="WP_089282381.1">
    <property type="nucleotide sequence ID" value="NZ_FZOJ01000006.1"/>
</dbReference>
<dbReference type="OrthoDB" id="9780211at2"/>